<dbReference type="Proteomes" id="UP000186817">
    <property type="component" value="Unassembled WGS sequence"/>
</dbReference>
<keyword evidence="2" id="KW-1185">Reference proteome</keyword>
<evidence type="ECO:0000313" key="2">
    <source>
        <dbReference type="Proteomes" id="UP000186817"/>
    </source>
</evidence>
<protein>
    <submittedName>
        <fullName evidence="1">Uncharacterized protein</fullName>
    </submittedName>
</protein>
<dbReference type="AlphaFoldDB" id="A0A1Q9BTV8"/>
<organism evidence="1 2">
    <name type="scientific">Symbiodinium microadriaticum</name>
    <name type="common">Dinoflagellate</name>
    <name type="synonym">Zooxanthella microadriatica</name>
    <dbReference type="NCBI Taxonomy" id="2951"/>
    <lineage>
        <taxon>Eukaryota</taxon>
        <taxon>Sar</taxon>
        <taxon>Alveolata</taxon>
        <taxon>Dinophyceae</taxon>
        <taxon>Suessiales</taxon>
        <taxon>Symbiodiniaceae</taxon>
        <taxon>Symbiodinium</taxon>
    </lineage>
</organism>
<reference evidence="1 2" key="1">
    <citation type="submission" date="2016-02" db="EMBL/GenBank/DDBJ databases">
        <title>Genome analysis of coral dinoflagellate symbionts highlights evolutionary adaptations to a symbiotic lifestyle.</title>
        <authorList>
            <person name="Aranda M."/>
            <person name="Li Y."/>
            <person name="Liew Y.J."/>
            <person name="Baumgarten S."/>
            <person name="Simakov O."/>
            <person name="Wilson M."/>
            <person name="Piel J."/>
            <person name="Ashoor H."/>
            <person name="Bougouffa S."/>
            <person name="Bajic V.B."/>
            <person name="Ryu T."/>
            <person name="Ravasi T."/>
            <person name="Bayer T."/>
            <person name="Micklem G."/>
            <person name="Kim H."/>
            <person name="Bhak J."/>
            <person name="Lajeunesse T.C."/>
            <person name="Voolstra C.R."/>
        </authorList>
    </citation>
    <scope>NUCLEOTIDE SEQUENCE [LARGE SCALE GENOMIC DNA]</scope>
    <source>
        <strain evidence="1 2">CCMP2467</strain>
    </source>
</reference>
<evidence type="ECO:0000313" key="1">
    <source>
        <dbReference type="EMBL" id="OLP74040.1"/>
    </source>
</evidence>
<feature type="non-terminal residue" evidence="1">
    <location>
        <position position="1"/>
    </location>
</feature>
<name>A0A1Q9BTV8_SYMMI</name>
<comment type="caution">
    <text evidence="1">The sequence shown here is derived from an EMBL/GenBank/DDBJ whole genome shotgun (WGS) entry which is preliminary data.</text>
</comment>
<dbReference type="OrthoDB" id="6363407at2759"/>
<gene>
    <name evidence="1" type="ORF">AK812_SmicGene46538</name>
</gene>
<proteinExistence type="predicted"/>
<feature type="non-terminal residue" evidence="1">
    <location>
        <position position="49"/>
    </location>
</feature>
<sequence length="49" mass="5428">RRTNFAYQRYWEAIGAMQNMAAKWLDGALMGITFDAGGSNARPLLHGAQ</sequence>
<dbReference type="EMBL" id="LSRX01004346">
    <property type="protein sequence ID" value="OLP74040.1"/>
    <property type="molecule type" value="Genomic_DNA"/>
</dbReference>
<accession>A0A1Q9BTV8</accession>